<evidence type="ECO:0000313" key="10">
    <source>
        <dbReference type="Proteomes" id="UP001388673"/>
    </source>
</evidence>
<dbReference type="NCBIfam" id="TIGR00803">
    <property type="entry name" value="nst"/>
    <property type="match status" value="1"/>
</dbReference>
<protein>
    <recommendedName>
        <fullName evidence="11">Solute carrier family 35 (UDP-xylose/UDP-N-acetylglucosamine transporter), member B4</fullName>
    </recommendedName>
</protein>
<dbReference type="RefSeq" id="XP_066799494.1">
    <property type="nucleotide sequence ID" value="XM_066949802.1"/>
</dbReference>
<evidence type="ECO:0000256" key="4">
    <source>
        <dbReference type="ARBA" id="ARBA00022692"/>
    </source>
</evidence>
<feature type="transmembrane region" description="Helical" evidence="8">
    <location>
        <begin position="298"/>
        <end position="318"/>
    </location>
</feature>
<feature type="transmembrane region" description="Helical" evidence="8">
    <location>
        <begin position="117"/>
        <end position="138"/>
    </location>
</feature>
<dbReference type="AlphaFoldDB" id="A0AAW0YEA8"/>
<dbReference type="GO" id="GO:0005462">
    <property type="term" value="F:UDP-N-acetylglucosamine transmembrane transporter activity"/>
    <property type="evidence" value="ECO:0007669"/>
    <property type="project" value="TreeGrafter"/>
</dbReference>
<feature type="compositionally biased region" description="Polar residues" evidence="7">
    <location>
        <begin position="385"/>
        <end position="402"/>
    </location>
</feature>
<proteinExistence type="predicted"/>
<organism evidence="9 10">
    <name type="scientific">Kwoniella newhampshirensis</name>
    <dbReference type="NCBI Taxonomy" id="1651941"/>
    <lineage>
        <taxon>Eukaryota</taxon>
        <taxon>Fungi</taxon>
        <taxon>Dikarya</taxon>
        <taxon>Basidiomycota</taxon>
        <taxon>Agaricomycotina</taxon>
        <taxon>Tremellomycetes</taxon>
        <taxon>Tremellales</taxon>
        <taxon>Cryptococcaceae</taxon>
        <taxon>Kwoniella</taxon>
    </lineage>
</organism>
<dbReference type="GeneID" id="92183980"/>
<keyword evidence="5 8" id="KW-1133">Transmembrane helix</keyword>
<accession>A0AAW0YEA8</accession>
<feature type="transmembrane region" description="Helical" evidence="8">
    <location>
        <begin position="145"/>
        <end position="165"/>
    </location>
</feature>
<gene>
    <name evidence="9" type="ORF">IAR55_006722</name>
</gene>
<evidence type="ECO:0000256" key="5">
    <source>
        <dbReference type="ARBA" id="ARBA00022989"/>
    </source>
</evidence>
<comment type="caution">
    <text evidence="9">The sequence shown here is derived from an EMBL/GenBank/DDBJ whole genome shotgun (WGS) entry which is preliminary data.</text>
</comment>
<dbReference type="GO" id="GO:0005789">
    <property type="term" value="C:endoplasmic reticulum membrane"/>
    <property type="evidence" value="ECO:0007669"/>
    <property type="project" value="TreeGrafter"/>
</dbReference>
<feature type="region of interest" description="Disordered" evidence="7">
    <location>
        <begin position="385"/>
        <end position="437"/>
    </location>
</feature>
<feature type="transmembrane region" description="Helical" evidence="8">
    <location>
        <begin position="196"/>
        <end position="216"/>
    </location>
</feature>
<keyword evidence="4 8" id="KW-0812">Transmembrane</keyword>
<dbReference type="EMBL" id="JBCAWK010000014">
    <property type="protein sequence ID" value="KAK8843930.1"/>
    <property type="molecule type" value="Genomic_DNA"/>
</dbReference>
<dbReference type="Proteomes" id="UP001388673">
    <property type="component" value="Unassembled WGS sequence"/>
</dbReference>
<dbReference type="GO" id="GO:0005464">
    <property type="term" value="F:UDP-xylose transmembrane transporter activity"/>
    <property type="evidence" value="ECO:0007669"/>
    <property type="project" value="TreeGrafter"/>
</dbReference>
<name>A0AAW0YEA8_9TREE</name>
<dbReference type="PANTHER" id="PTHR10778:SF4">
    <property type="entry name" value="NUCLEOTIDE SUGAR TRANSPORTER SLC35B4"/>
    <property type="match status" value="1"/>
</dbReference>
<dbReference type="KEGG" id="kne:92183980"/>
<evidence type="ECO:0000256" key="7">
    <source>
        <dbReference type="SAM" id="MobiDB-lite"/>
    </source>
</evidence>
<evidence type="ECO:0000313" key="9">
    <source>
        <dbReference type="EMBL" id="KAK8843930.1"/>
    </source>
</evidence>
<comment type="subcellular location">
    <subcellularLocation>
        <location evidence="1">Endomembrane system</location>
        <topology evidence="1">Multi-pass membrane protein</topology>
    </subcellularLocation>
</comment>
<keyword evidence="10" id="KW-1185">Reference proteome</keyword>
<evidence type="ECO:0008006" key="11">
    <source>
        <dbReference type="Google" id="ProtNLM"/>
    </source>
</evidence>
<feature type="transmembrane region" description="Helical" evidence="8">
    <location>
        <begin position="228"/>
        <end position="247"/>
    </location>
</feature>
<feature type="transmembrane region" description="Helical" evidence="8">
    <location>
        <begin position="93"/>
        <end position="111"/>
    </location>
</feature>
<evidence type="ECO:0000256" key="8">
    <source>
        <dbReference type="SAM" id="Phobius"/>
    </source>
</evidence>
<reference evidence="9 10" key="1">
    <citation type="journal article" date="2024" name="bioRxiv">
        <title>Comparative genomics of Cryptococcus and Kwoniella reveals pathogenesis evolution and contrasting karyotype dynamics via intercentromeric recombination or chromosome fusion.</title>
        <authorList>
            <person name="Coelho M.A."/>
            <person name="David-Palma M."/>
            <person name="Shea T."/>
            <person name="Bowers K."/>
            <person name="McGinley-Smith S."/>
            <person name="Mohammad A.W."/>
            <person name="Gnirke A."/>
            <person name="Yurkov A.M."/>
            <person name="Nowrousian M."/>
            <person name="Sun S."/>
            <person name="Cuomo C.A."/>
            <person name="Heitman J."/>
        </authorList>
    </citation>
    <scope>NUCLEOTIDE SEQUENCE [LARGE SCALE GENOMIC DNA]</scope>
    <source>
        <strain evidence="9 10">CBS 13917</strain>
    </source>
</reference>
<sequence length="437" mass="47505">MVKFDSTLTTAFLQSSAGEWAMILSLVFGGCCSNVWALEGVLKSHPKAGTFLTFAQFIYVAIQNLSSQVEWRQTKSGFAYPTLKSRKVPLRRWLVQVVLFLAISLMNNYAFGLKIPVTVHIIFRSGGLCVSMLVGHFAGGRRYSLGQVLSSILITIGIVLATLSAPHRKSPRPSSSDTFETTTTTTTSWIPDELEYFAGIILLAAALFLSAFLGLWQESTYRVYGKQWKEALFYGHFLSLPFFIPFYPTLSTTFNSFASSAPITLFSLPQPSLFAVGNDMNTATQTSKWGWLRAGRDIVVPSAIFALLLNVFTQGLCIRGVNRLTTRVNAVTVNLILTVRKAVSLAISVWYYGSGFSTGLAIGGGMVMLGTILYSVAPGPKSISETPSSNLISKASPQPATTDESDTIAVIQSSRAPGVDVMGLRQRQDKNPAETPA</sequence>
<keyword evidence="6 8" id="KW-0472">Membrane</keyword>
<dbReference type="PROSITE" id="PS51257">
    <property type="entry name" value="PROKAR_LIPOPROTEIN"/>
    <property type="match status" value="1"/>
</dbReference>
<keyword evidence="3" id="KW-0762">Sugar transport</keyword>
<evidence type="ECO:0000256" key="6">
    <source>
        <dbReference type="ARBA" id="ARBA00023136"/>
    </source>
</evidence>
<feature type="compositionally biased region" description="Basic and acidic residues" evidence="7">
    <location>
        <begin position="426"/>
        <end position="437"/>
    </location>
</feature>
<feature type="transmembrane region" description="Helical" evidence="8">
    <location>
        <begin position="20"/>
        <end position="38"/>
    </location>
</feature>
<dbReference type="Pfam" id="PF08449">
    <property type="entry name" value="UAA"/>
    <property type="match status" value="1"/>
</dbReference>
<dbReference type="InterPro" id="IPR013657">
    <property type="entry name" value="SCL35B1-4/HUT1"/>
</dbReference>
<dbReference type="PANTHER" id="PTHR10778">
    <property type="entry name" value="SOLUTE CARRIER FAMILY 35 MEMBER B"/>
    <property type="match status" value="1"/>
</dbReference>
<evidence type="ECO:0000256" key="1">
    <source>
        <dbReference type="ARBA" id="ARBA00004127"/>
    </source>
</evidence>
<dbReference type="GO" id="GO:0000139">
    <property type="term" value="C:Golgi membrane"/>
    <property type="evidence" value="ECO:0007669"/>
    <property type="project" value="TreeGrafter"/>
</dbReference>
<evidence type="ECO:0000256" key="2">
    <source>
        <dbReference type="ARBA" id="ARBA00022448"/>
    </source>
</evidence>
<evidence type="ECO:0000256" key="3">
    <source>
        <dbReference type="ARBA" id="ARBA00022597"/>
    </source>
</evidence>
<keyword evidence="2" id="KW-0813">Transport</keyword>